<name>A0A9X4P568_9LACT</name>
<accession>A0A9X4P568</accession>
<gene>
    <name evidence="1" type="ORF">NF708_00215</name>
</gene>
<protein>
    <submittedName>
        <fullName evidence="1">Bacteriocin</fullName>
    </submittedName>
</protein>
<sequence>MKQGDIITLSDGQKATVTMGDENSNFNNIFVVRLKNGERRVIDRKTLTLASMEK</sequence>
<reference evidence="1" key="1">
    <citation type="submission" date="2022-06" db="EMBL/GenBank/DDBJ databases">
        <title>Lactococcus from bovine mastitis in China.</title>
        <authorList>
            <person name="Lin Y."/>
            <person name="Han B."/>
        </authorList>
    </citation>
    <scope>NUCLEOTIDE SEQUENCE</scope>
    <source>
        <strain evidence="1">Hebei-B-39</strain>
    </source>
</reference>
<dbReference type="AlphaFoldDB" id="A0A9X4P568"/>
<dbReference type="Proteomes" id="UP001153203">
    <property type="component" value="Unassembled WGS sequence"/>
</dbReference>
<proteinExistence type="predicted"/>
<organism evidence="1 2">
    <name type="scientific">Lactococcus formosensis</name>
    <dbReference type="NCBI Taxonomy" id="1281486"/>
    <lineage>
        <taxon>Bacteria</taxon>
        <taxon>Bacillati</taxon>
        <taxon>Bacillota</taxon>
        <taxon>Bacilli</taxon>
        <taxon>Lactobacillales</taxon>
        <taxon>Streptococcaceae</taxon>
        <taxon>Lactococcus</taxon>
    </lineage>
</organism>
<dbReference type="EMBL" id="JAMWGI010000001">
    <property type="protein sequence ID" value="MDG6192428.1"/>
    <property type="molecule type" value="Genomic_DNA"/>
</dbReference>
<dbReference type="RefSeq" id="WP_279363347.1">
    <property type="nucleotide sequence ID" value="NZ_JAMWGA010000004.1"/>
</dbReference>
<comment type="caution">
    <text evidence="1">The sequence shown here is derived from an EMBL/GenBank/DDBJ whole genome shotgun (WGS) entry which is preliminary data.</text>
</comment>
<evidence type="ECO:0000313" key="2">
    <source>
        <dbReference type="Proteomes" id="UP001153203"/>
    </source>
</evidence>
<evidence type="ECO:0000313" key="1">
    <source>
        <dbReference type="EMBL" id="MDG6192428.1"/>
    </source>
</evidence>